<gene>
    <name evidence="3" type="ORF">KFL_000270450</name>
</gene>
<protein>
    <recommendedName>
        <fullName evidence="2">C2H2-type domain-containing protein</fullName>
    </recommendedName>
</protein>
<dbReference type="PROSITE" id="PS00028">
    <property type="entry name" value="ZINC_FINGER_C2H2_1"/>
    <property type="match status" value="1"/>
</dbReference>
<dbReference type="OMA" id="CEFELEP"/>
<evidence type="ECO:0000313" key="4">
    <source>
        <dbReference type="Proteomes" id="UP000054558"/>
    </source>
</evidence>
<keyword evidence="4" id="KW-1185">Reference proteome</keyword>
<feature type="region of interest" description="Disordered" evidence="1">
    <location>
        <begin position="179"/>
        <end position="227"/>
    </location>
</feature>
<dbReference type="Proteomes" id="UP000054558">
    <property type="component" value="Unassembled WGS sequence"/>
</dbReference>
<accession>A0A1Y1HL01</accession>
<dbReference type="PANTHER" id="PTHR21354:SF0">
    <property type="entry name" value="ZINC FINGER PROTEIN 511"/>
    <property type="match status" value="1"/>
</dbReference>
<dbReference type="InterPro" id="IPR039258">
    <property type="entry name" value="ZNF511"/>
</dbReference>
<dbReference type="EMBL" id="DF236976">
    <property type="protein sequence ID" value="GAQ79285.1"/>
    <property type="molecule type" value="Genomic_DNA"/>
</dbReference>
<proteinExistence type="predicted"/>
<feature type="domain" description="C2H2-type" evidence="2">
    <location>
        <begin position="105"/>
        <end position="126"/>
    </location>
</feature>
<feature type="compositionally biased region" description="Basic and acidic residues" evidence="1">
    <location>
        <begin position="187"/>
        <end position="200"/>
    </location>
</feature>
<evidence type="ECO:0000256" key="1">
    <source>
        <dbReference type="SAM" id="MobiDB-lite"/>
    </source>
</evidence>
<sequence>MILAKETDQGMDEADNDKFVFPMLIGRKQRRPPDDPFFRTGDEERELLAKQAALELSPEEATQLVVDDKPPGGHGWTCPFSSCSVHLDGPAAYDQHYSAAHVNSCRVCGRAFPTVRLLSIHVSESHDAFFQAKAARGFPVYECLVEGCGGKFQNAAARQQHLRDRHHFAASFVFGKGNRKQWPVEQPGKRTDRNRGEETRTGGGNSKGRKNGGVVTERNDKPVSNGHIDVSEKAEGIATCEAPSEAGPGDVSSMDVEDLSKGFSRLSTTGEGVEIPRNITFGRHRGRLFDESLLSRKQIDKSQRLTRTLHT</sequence>
<dbReference type="InterPro" id="IPR013087">
    <property type="entry name" value="Znf_C2H2_type"/>
</dbReference>
<dbReference type="STRING" id="105231.A0A1Y1HL01"/>
<dbReference type="OrthoDB" id="18440at2759"/>
<dbReference type="AlphaFoldDB" id="A0A1Y1HL01"/>
<dbReference type="SMART" id="SM00355">
    <property type="entry name" value="ZnF_C2H2"/>
    <property type="match status" value="3"/>
</dbReference>
<dbReference type="PANTHER" id="PTHR21354">
    <property type="entry name" value="ZINC FINGER PROTEIN 511"/>
    <property type="match status" value="1"/>
</dbReference>
<reference evidence="3 4" key="1">
    <citation type="journal article" date="2014" name="Nat. Commun.">
        <title>Klebsormidium flaccidum genome reveals primary factors for plant terrestrial adaptation.</title>
        <authorList>
            <person name="Hori K."/>
            <person name="Maruyama F."/>
            <person name="Fujisawa T."/>
            <person name="Togashi T."/>
            <person name="Yamamoto N."/>
            <person name="Seo M."/>
            <person name="Sato S."/>
            <person name="Yamada T."/>
            <person name="Mori H."/>
            <person name="Tajima N."/>
            <person name="Moriyama T."/>
            <person name="Ikeuchi M."/>
            <person name="Watanabe M."/>
            <person name="Wada H."/>
            <person name="Kobayashi K."/>
            <person name="Saito M."/>
            <person name="Masuda T."/>
            <person name="Sasaki-Sekimoto Y."/>
            <person name="Mashiguchi K."/>
            <person name="Awai K."/>
            <person name="Shimojima M."/>
            <person name="Masuda S."/>
            <person name="Iwai M."/>
            <person name="Nobusawa T."/>
            <person name="Narise T."/>
            <person name="Kondo S."/>
            <person name="Saito H."/>
            <person name="Sato R."/>
            <person name="Murakawa M."/>
            <person name="Ihara Y."/>
            <person name="Oshima-Yamada Y."/>
            <person name="Ohtaka K."/>
            <person name="Satoh M."/>
            <person name="Sonobe K."/>
            <person name="Ishii M."/>
            <person name="Ohtani R."/>
            <person name="Kanamori-Sato M."/>
            <person name="Honoki R."/>
            <person name="Miyazaki D."/>
            <person name="Mochizuki H."/>
            <person name="Umetsu J."/>
            <person name="Higashi K."/>
            <person name="Shibata D."/>
            <person name="Kamiya Y."/>
            <person name="Sato N."/>
            <person name="Nakamura Y."/>
            <person name="Tabata S."/>
            <person name="Ida S."/>
            <person name="Kurokawa K."/>
            <person name="Ohta H."/>
        </authorList>
    </citation>
    <scope>NUCLEOTIDE SEQUENCE [LARGE SCALE GENOMIC DNA]</scope>
    <source>
        <strain evidence="3 4">NIES-2285</strain>
    </source>
</reference>
<organism evidence="3 4">
    <name type="scientific">Klebsormidium nitens</name>
    <name type="common">Green alga</name>
    <name type="synonym">Ulothrix nitens</name>
    <dbReference type="NCBI Taxonomy" id="105231"/>
    <lineage>
        <taxon>Eukaryota</taxon>
        <taxon>Viridiplantae</taxon>
        <taxon>Streptophyta</taxon>
        <taxon>Klebsormidiophyceae</taxon>
        <taxon>Klebsormidiales</taxon>
        <taxon>Klebsormidiaceae</taxon>
        <taxon>Klebsormidium</taxon>
    </lineage>
</organism>
<evidence type="ECO:0000259" key="2">
    <source>
        <dbReference type="PROSITE" id="PS00028"/>
    </source>
</evidence>
<name>A0A1Y1HL01_KLENI</name>
<evidence type="ECO:0000313" key="3">
    <source>
        <dbReference type="EMBL" id="GAQ79285.1"/>
    </source>
</evidence>